<keyword evidence="4 6" id="KW-0238">DNA-binding</keyword>
<dbReference type="Pfam" id="PF00589">
    <property type="entry name" value="Phage_integrase"/>
    <property type="match status" value="1"/>
</dbReference>
<comment type="similarity">
    <text evidence="2">Belongs to the 'phage' integrase family.</text>
</comment>
<dbReference type="PANTHER" id="PTHR30349:SF41">
    <property type="entry name" value="INTEGRASE_RECOMBINASE PROTEIN MJ0367-RELATED"/>
    <property type="match status" value="1"/>
</dbReference>
<dbReference type="InterPro" id="IPR002104">
    <property type="entry name" value="Integrase_catalytic"/>
</dbReference>
<dbReference type="GO" id="GO:0006310">
    <property type="term" value="P:DNA recombination"/>
    <property type="evidence" value="ECO:0007669"/>
    <property type="project" value="UniProtKB-KW"/>
</dbReference>
<dbReference type="InterPro" id="IPR050090">
    <property type="entry name" value="Tyrosine_recombinase_XerCD"/>
</dbReference>
<dbReference type="PROSITE" id="PS51900">
    <property type="entry name" value="CB"/>
    <property type="match status" value="1"/>
</dbReference>
<dbReference type="PROSITE" id="PS51898">
    <property type="entry name" value="TYR_RECOMBINASE"/>
    <property type="match status" value="1"/>
</dbReference>
<proteinExistence type="inferred from homology"/>
<dbReference type="SUPFAM" id="SSF47823">
    <property type="entry name" value="lambda integrase-like, N-terminal domain"/>
    <property type="match status" value="1"/>
</dbReference>
<dbReference type="GO" id="GO:0015074">
    <property type="term" value="P:DNA integration"/>
    <property type="evidence" value="ECO:0007669"/>
    <property type="project" value="InterPro"/>
</dbReference>
<dbReference type="InterPro" id="IPR013762">
    <property type="entry name" value="Integrase-like_cat_sf"/>
</dbReference>
<organism evidence="9 10">
    <name type="scientific">Enterocloster clostridioformis</name>
    <dbReference type="NCBI Taxonomy" id="1531"/>
    <lineage>
        <taxon>Bacteria</taxon>
        <taxon>Bacillati</taxon>
        <taxon>Bacillota</taxon>
        <taxon>Clostridia</taxon>
        <taxon>Lachnospirales</taxon>
        <taxon>Lachnospiraceae</taxon>
        <taxon>Enterocloster</taxon>
    </lineage>
</organism>
<dbReference type="Pfam" id="PF02899">
    <property type="entry name" value="Phage_int_SAM_1"/>
    <property type="match status" value="1"/>
</dbReference>
<dbReference type="EMBL" id="CZAB01000009">
    <property type="protein sequence ID" value="CUO59908.1"/>
    <property type="molecule type" value="Genomic_DNA"/>
</dbReference>
<dbReference type="InterPro" id="IPR010998">
    <property type="entry name" value="Integrase_recombinase_N"/>
</dbReference>
<evidence type="ECO:0000256" key="5">
    <source>
        <dbReference type="ARBA" id="ARBA00023172"/>
    </source>
</evidence>
<dbReference type="Gene3D" id="1.10.150.130">
    <property type="match status" value="1"/>
</dbReference>
<accession>A0A174GFH8</accession>
<dbReference type="Proteomes" id="UP000095512">
    <property type="component" value="Unassembled WGS sequence"/>
</dbReference>
<dbReference type="SUPFAM" id="SSF56349">
    <property type="entry name" value="DNA breaking-rejoining enzymes"/>
    <property type="match status" value="1"/>
</dbReference>
<dbReference type="AlphaFoldDB" id="A0A174GFH8"/>
<evidence type="ECO:0000256" key="3">
    <source>
        <dbReference type="ARBA" id="ARBA00022908"/>
    </source>
</evidence>
<protein>
    <submittedName>
        <fullName evidence="9">Integrase family protein</fullName>
    </submittedName>
</protein>
<dbReference type="RefSeq" id="WP_057571578.1">
    <property type="nucleotide sequence ID" value="NZ_CZAB01000009.1"/>
</dbReference>
<evidence type="ECO:0000256" key="6">
    <source>
        <dbReference type="PROSITE-ProRule" id="PRU01248"/>
    </source>
</evidence>
<evidence type="ECO:0000256" key="1">
    <source>
        <dbReference type="ARBA" id="ARBA00003283"/>
    </source>
</evidence>
<evidence type="ECO:0000259" key="8">
    <source>
        <dbReference type="PROSITE" id="PS51900"/>
    </source>
</evidence>
<keyword evidence="5" id="KW-0233">DNA recombination</keyword>
<sequence>MNRKKSQKKLFFSKTLEFLEHYLPDQVLKSRNTVETYRDALTVFRRYVTDIRHLSIRAFGFEDCTHDFLLSYIEFLKQSGNAETTCNNRLAAIRAYLWYAADSDISLQTVALTASRVPFLKVPKLTREVISEEALKALLTAPPHTKIGQRDQLILILLYDSAIRVSELLSLDVSSVNLNAEIPYLRIYGKGDKERIVAITEKTVRHLKNYLNLYHPTIIPDLPLIYTMIKGRKDRMSVGNVERIIKKYASQIRSQYPDFPEHCYPHMLRRTRATNLYQDGTELELVSRILGHSSTETTRIYAVPSIEMMRKAMETGSLSTDEKPLWPDDEEEMARICGLR</sequence>
<reference evidence="9 10" key="1">
    <citation type="submission" date="2015-09" db="EMBL/GenBank/DDBJ databases">
        <authorList>
            <consortium name="Pathogen Informatics"/>
        </authorList>
    </citation>
    <scope>NUCLEOTIDE SEQUENCE [LARGE SCALE GENOMIC DNA]</scope>
    <source>
        <strain evidence="9 10">2789STDY5834865</strain>
    </source>
</reference>
<evidence type="ECO:0000259" key="7">
    <source>
        <dbReference type="PROSITE" id="PS51898"/>
    </source>
</evidence>
<dbReference type="GO" id="GO:0003677">
    <property type="term" value="F:DNA binding"/>
    <property type="evidence" value="ECO:0007669"/>
    <property type="project" value="UniProtKB-UniRule"/>
</dbReference>
<dbReference type="InterPro" id="IPR044068">
    <property type="entry name" value="CB"/>
</dbReference>
<dbReference type="Gene3D" id="1.10.443.10">
    <property type="entry name" value="Intergrase catalytic core"/>
    <property type="match status" value="1"/>
</dbReference>
<keyword evidence="3" id="KW-0229">DNA integration</keyword>
<evidence type="ECO:0000313" key="10">
    <source>
        <dbReference type="Proteomes" id="UP000095512"/>
    </source>
</evidence>
<dbReference type="InterPro" id="IPR004107">
    <property type="entry name" value="Integrase_SAM-like_N"/>
</dbReference>
<name>A0A174GFH8_9FIRM</name>
<evidence type="ECO:0000256" key="2">
    <source>
        <dbReference type="ARBA" id="ARBA00008857"/>
    </source>
</evidence>
<dbReference type="InterPro" id="IPR011010">
    <property type="entry name" value="DNA_brk_join_enz"/>
</dbReference>
<dbReference type="PANTHER" id="PTHR30349">
    <property type="entry name" value="PHAGE INTEGRASE-RELATED"/>
    <property type="match status" value="1"/>
</dbReference>
<evidence type="ECO:0000313" key="9">
    <source>
        <dbReference type="EMBL" id="CUO59908.1"/>
    </source>
</evidence>
<gene>
    <name evidence="9" type="primary">xerD_4</name>
    <name evidence="9" type="ORF">ERS852480_01459</name>
</gene>
<feature type="domain" description="Tyr recombinase" evidence="7">
    <location>
        <begin position="125"/>
        <end position="314"/>
    </location>
</feature>
<feature type="domain" description="Core-binding (CB)" evidence="8">
    <location>
        <begin position="13"/>
        <end position="101"/>
    </location>
</feature>
<evidence type="ECO:0000256" key="4">
    <source>
        <dbReference type="ARBA" id="ARBA00023125"/>
    </source>
</evidence>
<comment type="function">
    <text evidence="1">Site-specific tyrosine recombinase, which acts by catalyzing the cutting and rejoining of the recombining DNA molecules.</text>
</comment>